<accession>A0AAD6VE89</accession>
<evidence type="ECO:0000313" key="1">
    <source>
        <dbReference type="EMBL" id="KAJ7210451.1"/>
    </source>
</evidence>
<dbReference type="Proteomes" id="UP001219525">
    <property type="component" value="Unassembled WGS sequence"/>
</dbReference>
<name>A0AAD6VE89_9AGAR</name>
<dbReference type="EMBL" id="JARJCW010000028">
    <property type="protein sequence ID" value="KAJ7210451.1"/>
    <property type="molecule type" value="Genomic_DNA"/>
</dbReference>
<proteinExistence type="predicted"/>
<organism evidence="1 2">
    <name type="scientific">Mycena pura</name>
    <dbReference type="NCBI Taxonomy" id="153505"/>
    <lineage>
        <taxon>Eukaryota</taxon>
        <taxon>Fungi</taxon>
        <taxon>Dikarya</taxon>
        <taxon>Basidiomycota</taxon>
        <taxon>Agaricomycotina</taxon>
        <taxon>Agaricomycetes</taxon>
        <taxon>Agaricomycetidae</taxon>
        <taxon>Agaricales</taxon>
        <taxon>Marasmiineae</taxon>
        <taxon>Mycenaceae</taxon>
        <taxon>Mycena</taxon>
    </lineage>
</organism>
<evidence type="ECO:0000313" key="2">
    <source>
        <dbReference type="Proteomes" id="UP001219525"/>
    </source>
</evidence>
<dbReference type="AlphaFoldDB" id="A0AAD6VE89"/>
<comment type="caution">
    <text evidence="1">The sequence shown here is derived from an EMBL/GenBank/DDBJ whole genome shotgun (WGS) entry which is preliminary data.</text>
</comment>
<keyword evidence="2" id="KW-1185">Reference proteome</keyword>
<reference evidence="1" key="1">
    <citation type="submission" date="2023-03" db="EMBL/GenBank/DDBJ databases">
        <title>Massive genome expansion in bonnet fungi (Mycena s.s.) driven by repeated elements and novel gene families across ecological guilds.</title>
        <authorList>
            <consortium name="Lawrence Berkeley National Laboratory"/>
            <person name="Harder C.B."/>
            <person name="Miyauchi S."/>
            <person name="Viragh M."/>
            <person name="Kuo A."/>
            <person name="Thoen E."/>
            <person name="Andreopoulos B."/>
            <person name="Lu D."/>
            <person name="Skrede I."/>
            <person name="Drula E."/>
            <person name="Henrissat B."/>
            <person name="Morin E."/>
            <person name="Kohler A."/>
            <person name="Barry K."/>
            <person name="LaButti K."/>
            <person name="Morin E."/>
            <person name="Salamov A."/>
            <person name="Lipzen A."/>
            <person name="Mereny Z."/>
            <person name="Hegedus B."/>
            <person name="Baldrian P."/>
            <person name="Stursova M."/>
            <person name="Weitz H."/>
            <person name="Taylor A."/>
            <person name="Grigoriev I.V."/>
            <person name="Nagy L.G."/>
            <person name="Martin F."/>
            <person name="Kauserud H."/>
        </authorList>
    </citation>
    <scope>NUCLEOTIDE SEQUENCE</scope>
    <source>
        <strain evidence="1">9144</strain>
    </source>
</reference>
<gene>
    <name evidence="1" type="ORF">GGX14DRAFT_565666</name>
</gene>
<sequence>MLFRINPEFHNCLPLPADLKDMKPIYTFIEDATGETLAKGRATFILMRADGDQHYGAPSTEPIAGESLRSGALLRWYANWLQRLAATDDHAGLVIYELTCRFAGPIDGFHPALILKILRRALAG</sequence>
<protein>
    <submittedName>
        <fullName evidence="1">Uncharacterized protein</fullName>
    </submittedName>
</protein>